<evidence type="ECO:0000256" key="5">
    <source>
        <dbReference type="ARBA" id="ARBA00023274"/>
    </source>
</evidence>
<evidence type="ECO:0000256" key="1">
    <source>
        <dbReference type="ARBA" id="ARBA00004173"/>
    </source>
</evidence>
<keyword evidence="5" id="KW-0687">Ribonucleoprotein</keyword>
<dbReference type="GO" id="GO:0003735">
    <property type="term" value="F:structural constituent of ribosome"/>
    <property type="evidence" value="ECO:0007669"/>
    <property type="project" value="TreeGrafter"/>
</dbReference>
<sequence>MICRACLRAAIRPRPRNPSSPTTAHHRRLLTTTSPHQNATPISLNTATQTASRQGSSTAPHTPPSATSTSAAQPFSEPLTPAPSPSVKAEAAAKKKKKVAAPLVKSSVVAGTPLKGLNFLKEKADPVALPDDAYPEWLWTILSRQEKVAEGAGAGDLFSKSKKQRRLAAKRLRKEQAMNPEMLVPKIPIYEQTIDLPSASDGSLGAAVSAARAREELTKAMRDKRRAGIKEANFLKAMG</sequence>
<keyword evidence="2" id="KW-0809">Transit peptide</keyword>
<evidence type="ECO:0000256" key="8">
    <source>
        <dbReference type="SAM" id="MobiDB-lite"/>
    </source>
</evidence>
<accession>A0A6A5KAF6</accession>
<evidence type="ECO:0000313" key="9">
    <source>
        <dbReference type="EMBL" id="KAF1832956.1"/>
    </source>
</evidence>
<feature type="region of interest" description="Disordered" evidence="8">
    <location>
        <begin position="47"/>
        <end position="90"/>
    </location>
</feature>
<evidence type="ECO:0000313" key="10">
    <source>
        <dbReference type="Proteomes" id="UP000800040"/>
    </source>
</evidence>
<dbReference type="Proteomes" id="UP000800040">
    <property type="component" value="Unassembled WGS sequence"/>
</dbReference>
<dbReference type="PANTHER" id="PTHR28595">
    <property type="entry name" value="39S RIBOSOMAL PROTEIN L54, MITOCHONDRIAL"/>
    <property type="match status" value="1"/>
</dbReference>
<evidence type="ECO:0000256" key="2">
    <source>
        <dbReference type="ARBA" id="ARBA00022946"/>
    </source>
</evidence>
<keyword evidence="4" id="KW-0496">Mitochondrion</keyword>
<evidence type="ECO:0000256" key="3">
    <source>
        <dbReference type="ARBA" id="ARBA00022980"/>
    </source>
</evidence>
<dbReference type="PANTHER" id="PTHR28595:SF1">
    <property type="entry name" value="LARGE RIBOSOMAL SUBUNIT PROTEIN ML54"/>
    <property type="match status" value="1"/>
</dbReference>
<gene>
    <name evidence="9" type="ORF">BDW02DRAFT_404048</name>
</gene>
<dbReference type="InterPro" id="IPR013870">
    <property type="entry name" value="Ribosomal_mL54"/>
</dbReference>
<keyword evidence="3" id="KW-0689">Ribosomal protein</keyword>
<dbReference type="AlphaFoldDB" id="A0A6A5KAF6"/>
<dbReference type="EMBL" id="ML975328">
    <property type="protein sequence ID" value="KAF1832956.1"/>
    <property type="molecule type" value="Genomic_DNA"/>
</dbReference>
<feature type="compositionally biased region" description="Low complexity" evidence="8">
    <location>
        <begin position="56"/>
        <end position="76"/>
    </location>
</feature>
<name>A0A6A5KAF6_9PLEO</name>
<comment type="similarity">
    <text evidence="6">Belongs to the mitochondrion-specific ribosomal protein mL54 family.</text>
</comment>
<organism evidence="9 10">
    <name type="scientific">Decorospora gaudefroyi</name>
    <dbReference type="NCBI Taxonomy" id="184978"/>
    <lineage>
        <taxon>Eukaryota</taxon>
        <taxon>Fungi</taxon>
        <taxon>Dikarya</taxon>
        <taxon>Ascomycota</taxon>
        <taxon>Pezizomycotina</taxon>
        <taxon>Dothideomycetes</taxon>
        <taxon>Pleosporomycetidae</taxon>
        <taxon>Pleosporales</taxon>
        <taxon>Pleosporineae</taxon>
        <taxon>Pleosporaceae</taxon>
        <taxon>Decorospora</taxon>
    </lineage>
</organism>
<evidence type="ECO:0000256" key="6">
    <source>
        <dbReference type="ARBA" id="ARBA00033752"/>
    </source>
</evidence>
<keyword evidence="10" id="KW-1185">Reference proteome</keyword>
<dbReference type="GO" id="GO:0005762">
    <property type="term" value="C:mitochondrial large ribosomal subunit"/>
    <property type="evidence" value="ECO:0007669"/>
    <property type="project" value="TreeGrafter"/>
</dbReference>
<protein>
    <recommendedName>
        <fullName evidence="7">Large ribosomal subunit protein mL54</fullName>
    </recommendedName>
</protein>
<evidence type="ECO:0000256" key="7">
    <source>
        <dbReference type="ARBA" id="ARBA00035179"/>
    </source>
</evidence>
<proteinExistence type="inferred from homology"/>
<evidence type="ECO:0000256" key="4">
    <source>
        <dbReference type="ARBA" id="ARBA00023128"/>
    </source>
</evidence>
<reference evidence="9" key="1">
    <citation type="submission" date="2020-01" db="EMBL/GenBank/DDBJ databases">
        <authorList>
            <consortium name="DOE Joint Genome Institute"/>
            <person name="Haridas S."/>
            <person name="Albert R."/>
            <person name="Binder M."/>
            <person name="Bloem J."/>
            <person name="Labutti K."/>
            <person name="Salamov A."/>
            <person name="Andreopoulos B."/>
            <person name="Baker S.E."/>
            <person name="Barry K."/>
            <person name="Bills G."/>
            <person name="Bluhm B.H."/>
            <person name="Cannon C."/>
            <person name="Castanera R."/>
            <person name="Culley D.E."/>
            <person name="Daum C."/>
            <person name="Ezra D."/>
            <person name="Gonzalez J.B."/>
            <person name="Henrissat B."/>
            <person name="Kuo A."/>
            <person name="Liang C."/>
            <person name="Lipzen A."/>
            <person name="Lutzoni F."/>
            <person name="Magnuson J."/>
            <person name="Mondo S."/>
            <person name="Nolan M."/>
            <person name="Ohm R."/>
            <person name="Pangilinan J."/>
            <person name="Park H.-J."/>
            <person name="Ramirez L."/>
            <person name="Alfaro M."/>
            <person name="Sun H."/>
            <person name="Tritt A."/>
            <person name="Yoshinaga Y."/>
            <person name="Zwiers L.-H."/>
            <person name="Turgeon B.G."/>
            <person name="Goodwin S.B."/>
            <person name="Spatafora J.W."/>
            <person name="Crous P.W."/>
            <person name="Grigoriev I.V."/>
        </authorList>
    </citation>
    <scope>NUCLEOTIDE SEQUENCE</scope>
    <source>
        <strain evidence="9">P77</strain>
    </source>
</reference>
<dbReference type="Pfam" id="PF08561">
    <property type="entry name" value="Ribosomal_L37"/>
    <property type="match status" value="1"/>
</dbReference>
<dbReference type="OrthoDB" id="10252718at2759"/>
<comment type="subcellular location">
    <subcellularLocation>
        <location evidence="1">Mitochondrion</location>
    </subcellularLocation>
</comment>